<keyword evidence="3" id="KW-1003">Cell membrane</keyword>
<dbReference type="SUPFAM" id="SSF53850">
    <property type="entry name" value="Periplasmic binding protein-like II"/>
    <property type="match status" value="1"/>
</dbReference>
<keyword evidence="4" id="KW-0997">Cell inner membrane</keyword>
<dbReference type="RefSeq" id="WP_192868236.1">
    <property type="nucleotide sequence ID" value="NZ_BDGJ01000168.1"/>
</dbReference>
<name>A0A1Z5HVW9_9FIRM</name>
<evidence type="ECO:0000256" key="1">
    <source>
        <dbReference type="ARBA" id="ARBA00004533"/>
    </source>
</evidence>
<protein>
    <submittedName>
        <fullName evidence="7">NLPA lipoprotein</fullName>
    </submittedName>
</protein>
<evidence type="ECO:0000256" key="6">
    <source>
        <dbReference type="SAM" id="SignalP"/>
    </source>
</evidence>
<reference evidence="8" key="1">
    <citation type="journal article" date="2017" name="Appl. Environ. Microbiol.">
        <title>Genomic analysis of Calderihabitans maritimus KKC1, a thermophilic hydrogenogenic carboxydotrophic bacterium isolated from marine sediment.</title>
        <authorList>
            <person name="Omae K."/>
            <person name="Yoneda Y."/>
            <person name="Fukuyama Y."/>
            <person name="Yoshida T."/>
            <person name="Sako Y."/>
        </authorList>
    </citation>
    <scope>NUCLEOTIDE SEQUENCE [LARGE SCALE GENOMIC DNA]</scope>
    <source>
        <strain evidence="8">KKC1</strain>
    </source>
</reference>
<feature type="signal peptide" evidence="6">
    <location>
        <begin position="1"/>
        <end position="21"/>
    </location>
</feature>
<accession>A0A1Z5HVW9</accession>
<sequence>MKSRKLALTVLIMIIVLITAACSGSQEEGTTKSAEGKPIIKVGYLPITHSLPLVVAHKLDGNQYKNFELELVKFSSWPELTEALNSGQIQAGITMFELAMVSKQRGIPNEIVLLSHRNGDVLVVNKEINDIRELKGKLVAIPHRLSGHNILLYKALRENGIDYDEVEKVEMAPPDMPAALARGEIAGYIVAEPFGAQSVVSGTGKVLLRAQDIWPNWICCGLVINPRYMPEDPEILQELVDSLVRAGKFIEQQQGEAINIALEYMQIKAELWEQSLEWISYDDLLPTRGEFVDLQKYLLELPWNGKPRTLLSREVNLEELVNPQYAVQAYEKVK</sequence>
<evidence type="ECO:0000256" key="4">
    <source>
        <dbReference type="ARBA" id="ARBA00022519"/>
    </source>
</evidence>
<dbReference type="GO" id="GO:0005886">
    <property type="term" value="C:plasma membrane"/>
    <property type="evidence" value="ECO:0007669"/>
    <property type="project" value="UniProtKB-SubCell"/>
</dbReference>
<keyword evidence="7" id="KW-0449">Lipoprotein</keyword>
<dbReference type="CDD" id="cd13553">
    <property type="entry name" value="PBP2_NrtA_CpmA_like"/>
    <property type="match status" value="1"/>
</dbReference>
<evidence type="ECO:0000313" key="7">
    <source>
        <dbReference type="EMBL" id="GAW93686.1"/>
    </source>
</evidence>
<dbReference type="AlphaFoldDB" id="A0A1Z5HVW9"/>
<organism evidence="7 8">
    <name type="scientific">Calderihabitans maritimus</name>
    <dbReference type="NCBI Taxonomy" id="1246530"/>
    <lineage>
        <taxon>Bacteria</taxon>
        <taxon>Bacillati</taxon>
        <taxon>Bacillota</taxon>
        <taxon>Clostridia</taxon>
        <taxon>Neomoorellales</taxon>
        <taxon>Calderihabitantaceae</taxon>
        <taxon>Calderihabitans</taxon>
    </lineage>
</organism>
<evidence type="ECO:0000256" key="2">
    <source>
        <dbReference type="ARBA" id="ARBA00022448"/>
    </source>
</evidence>
<comment type="caution">
    <text evidence="7">The sequence shown here is derived from an EMBL/GenBank/DDBJ whole genome shotgun (WGS) entry which is preliminary data.</text>
</comment>
<evidence type="ECO:0000256" key="5">
    <source>
        <dbReference type="ARBA" id="ARBA00023136"/>
    </source>
</evidence>
<gene>
    <name evidence="7" type="ORF">KKC1_28140</name>
</gene>
<dbReference type="PANTHER" id="PTHR30024:SF43">
    <property type="entry name" value="BLL4572 PROTEIN"/>
    <property type="match status" value="1"/>
</dbReference>
<proteinExistence type="predicted"/>
<dbReference type="Gene3D" id="3.40.190.10">
    <property type="entry name" value="Periplasmic binding protein-like II"/>
    <property type="match status" value="2"/>
</dbReference>
<feature type="chain" id="PRO_5038949097" evidence="6">
    <location>
        <begin position="22"/>
        <end position="334"/>
    </location>
</feature>
<evidence type="ECO:0000256" key="3">
    <source>
        <dbReference type="ARBA" id="ARBA00022475"/>
    </source>
</evidence>
<keyword evidence="8" id="KW-1185">Reference proteome</keyword>
<dbReference type="InterPro" id="IPR044527">
    <property type="entry name" value="NrtA/CpmA_ABC-bd_dom"/>
</dbReference>
<evidence type="ECO:0000313" key="8">
    <source>
        <dbReference type="Proteomes" id="UP000197032"/>
    </source>
</evidence>
<dbReference type="Pfam" id="PF13379">
    <property type="entry name" value="NMT1_2"/>
    <property type="match status" value="1"/>
</dbReference>
<dbReference type="PANTHER" id="PTHR30024">
    <property type="entry name" value="ALIPHATIC SULFONATES-BINDING PROTEIN-RELATED"/>
    <property type="match status" value="1"/>
</dbReference>
<comment type="subcellular location">
    <subcellularLocation>
        <location evidence="1">Cell inner membrane</location>
    </subcellularLocation>
</comment>
<keyword evidence="6" id="KW-0732">Signal</keyword>
<dbReference type="EMBL" id="BDGJ01000168">
    <property type="protein sequence ID" value="GAW93686.1"/>
    <property type="molecule type" value="Genomic_DNA"/>
</dbReference>
<dbReference type="PROSITE" id="PS51257">
    <property type="entry name" value="PROKAR_LIPOPROTEIN"/>
    <property type="match status" value="1"/>
</dbReference>
<keyword evidence="5" id="KW-0472">Membrane</keyword>
<keyword evidence="2" id="KW-0813">Transport</keyword>
<dbReference type="Proteomes" id="UP000197032">
    <property type="component" value="Unassembled WGS sequence"/>
</dbReference>